<keyword evidence="2" id="KW-0175">Coiled coil</keyword>
<dbReference type="OrthoDB" id="343917at2759"/>
<evidence type="ECO:0000259" key="4">
    <source>
        <dbReference type="Pfam" id="PF09745"/>
    </source>
</evidence>
<evidence type="ECO:0000256" key="2">
    <source>
        <dbReference type="ARBA" id="ARBA00023054"/>
    </source>
</evidence>
<evidence type="ECO:0000313" key="5">
    <source>
        <dbReference type="EMBL" id="KAJ1612740.1"/>
    </source>
</evidence>
<comment type="caution">
    <text evidence="5">The sequence shown here is derived from an EMBL/GenBank/DDBJ whole genome shotgun (WGS) entry which is preliminary data.</text>
</comment>
<organism evidence="5">
    <name type="scientific">Cryptosporidium canis</name>
    <dbReference type="NCBI Taxonomy" id="195482"/>
    <lineage>
        <taxon>Eukaryota</taxon>
        <taxon>Sar</taxon>
        <taxon>Alveolata</taxon>
        <taxon>Apicomplexa</taxon>
        <taxon>Conoidasida</taxon>
        <taxon>Coccidia</taxon>
        <taxon>Eucoccidiorida</taxon>
        <taxon>Eimeriorina</taxon>
        <taxon>Cryptosporidiidae</taxon>
        <taxon>Cryptosporidium</taxon>
    </lineage>
</organism>
<dbReference type="InterPro" id="IPR018612">
    <property type="entry name" value="NSRP1_N"/>
</dbReference>
<gene>
    <name evidence="5" type="ORF">OJ253_492</name>
</gene>
<dbReference type="EMBL" id="JAPCXC010000005">
    <property type="protein sequence ID" value="KAJ1612740.1"/>
    <property type="molecule type" value="Genomic_DNA"/>
</dbReference>
<feature type="domain" description="Nuclear speckle splicing regulatory protein 1 N-terminal" evidence="4">
    <location>
        <begin position="88"/>
        <end position="163"/>
    </location>
</feature>
<proteinExistence type="inferred from homology"/>
<name>A0A9D5DJD8_9CRYT</name>
<comment type="similarity">
    <text evidence="1">Belongs to the NSRP1 family.</text>
</comment>
<feature type="region of interest" description="Disordered" evidence="3">
    <location>
        <begin position="162"/>
        <end position="216"/>
    </location>
</feature>
<protein>
    <recommendedName>
        <fullName evidence="4">Nuclear speckle splicing regulatory protein 1 N-terminal domain-containing protein</fullName>
    </recommendedName>
</protein>
<dbReference type="Pfam" id="PF09745">
    <property type="entry name" value="NSRP1_N"/>
    <property type="match status" value="1"/>
</dbReference>
<reference evidence="5" key="1">
    <citation type="submission" date="2022-10" db="EMBL/GenBank/DDBJ databases">
        <title>Adaptive evolution leads to modifications in subtelomeric GC content in a zoonotic Cryptosporidium species.</title>
        <authorList>
            <person name="Li J."/>
            <person name="Feng Y."/>
            <person name="Xiao L."/>
        </authorList>
    </citation>
    <scope>NUCLEOTIDE SEQUENCE</scope>
    <source>
        <strain evidence="5">33844</strain>
    </source>
</reference>
<evidence type="ECO:0000256" key="3">
    <source>
        <dbReference type="SAM" id="MobiDB-lite"/>
    </source>
</evidence>
<sequence>MSKGRFSFSIGRSKNRESSSLWNIFDSEGGVEGEKVMGGAGTTASDNFQSINSDLEYKKSLKFYSEHPELLDEFEESDGRKLRDTPNKKEDKVESKRVNLGKSKYLDRIKEYVDLRNIERQEIQEEKIQQEVQEDSSQVFITDAYKVVLEERRRLKDSLIRRKLSRGESSNSDGPLGIFEMRFSKMDETPDEESETRINHEEAERNTDKDHDISARKVAIEDRKGVADVEFSKKNSDLKQIKIQQARERYLLRKQTREST</sequence>
<accession>A0A9D5DJD8</accession>
<feature type="compositionally biased region" description="Basic and acidic residues" evidence="3">
    <location>
        <begin position="195"/>
        <end position="216"/>
    </location>
</feature>
<feature type="compositionally biased region" description="Basic and acidic residues" evidence="3">
    <location>
        <begin position="77"/>
        <end position="96"/>
    </location>
</feature>
<evidence type="ECO:0000256" key="1">
    <source>
        <dbReference type="ARBA" id="ARBA00010126"/>
    </source>
</evidence>
<dbReference type="GO" id="GO:0000381">
    <property type="term" value="P:regulation of alternative mRNA splicing, via spliceosome"/>
    <property type="evidence" value="ECO:0007669"/>
    <property type="project" value="InterPro"/>
</dbReference>
<feature type="region of interest" description="Disordered" evidence="3">
    <location>
        <begin position="74"/>
        <end position="96"/>
    </location>
</feature>
<dbReference type="AlphaFoldDB" id="A0A9D5DJD8"/>
<dbReference type="Proteomes" id="UP001067231">
    <property type="component" value="Unassembled WGS sequence"/>
</dbReference>